<accession>A0AAE0KNE1</accession>
<comment type="caution">
    <text evidence="1">The sequence shown here is derived from an EMBL/GenBank/DDBJ whole genome shotgun (WGS) entry which is preliminary data.</text>
</comment>
<gene>
    <name evidence="1" type="ORF">CYMTET_36020</name>
</gene>
<sequence length="695" mass="76020">MASPGPPFFIKIYQKLGMGPNQPLPPHPPNIFPTDHANKAVIFSEDQLYAFPLSHTPYPTPRPHPKSRAVRVEGVEGKAEDRATRGAPARVKTLLGPAETRLGRALLEKYKTRKGYRAVYAPAGVGGGNIRAVRPGKPIHFKRCASDEYARFDLDVLSEDEVARATDELLGHEMYQAFSGLVDGAVCCLRHLNAPCLTQDDAAHTRRLYQTSHYGGETVTGKTKKEGAALMLHFVHADERPAQSGVLGKVGEFARAIGLTPPDGAEPLVYLGSPSPRACDALHVHGTGASRSTKFYTRPTGGKVNLHADGTGQHEDAFLATLGKPLPDGKPVAMLMVASPDVWDGTVSPFHTEFAVIPCFPRAITTLSGRLAIGGDPESQIAGYLHGKPPVDLAAGSDAAPHVVLACKRFKLRAFNARPETSAAESVARPVGSVDFADPLRAGHYRFYVIGPVAAEDAYPPLLQSLRERGDIWEPENVQGYTRRARVQRGRHLWDPGMMVKHNTDLESLGLIPNVQYAPEVHKSRKLPGTPPGPEPRVIALLLNRRREPRFQFSPRARGGTRAGRPSVSVEYALVGGREHKKGAFTAWEVSCESGDLVRTVTVWKDRERVVVFICFFCCCNFRQLMSEKNLHERHTTGEEDEEIDPLLNQQGCGKVYAKLENCLAETDRDFAKCQPEIKALQACYLAANKGKTTS</sequence>
<dbReference type="Proteomes" id="UP001190700">
    <property type="component" value="Unassembled WGS sequence"/>
</dbReference>
<dbReference type="EMBL" id="LGRX02023202">
    <property type="protein sequence ID" value="KAK3254779.1"/>
    <property type="molecule type" value="Genomic_DNA"/>
</dbReference>
<evidence type="ECO:0000313" key="2">
    <source>
        <dbReference type="Proteomes" id="UP001190700"/>
    </source>
</evidence>
<evidence type="ECO:0000313" key="1">
    <source>
        <dbReference type="EMBL" id="KAK3254779.1"/>
    </source>
</evidence>
<name>A0AAE0KNE1_9CHLO</name>
<organism evidence="1 2">
    <name type="scientific">Cymbomonas tetramitiformis</name>
    <dbReference type="NCBI Taxonomy" id="36881"/>
    <lineage>
        <taxon>Eukaryota</taxon>
        <taxon>Viridiplantae</taxon>
        <taxon>Chlorophyta</taxon>
        <taxon>Pyramimonadophyceae</taxon>
        <taxon>Pyramimonadales</taxon>
        <taxon>Pyramimonadaceae</taxon>
        <taxon>Cymbomonas</taxon>
    </lineage>
</organism>
<proteinExistence type="predicted"/>
<reference evidence="1 2" key="1">
    <citation type="journal article" date="2015" name="Genome Biol. Evol.">
        <title>Comparative Genomics of a Bacterivorous Green Alga Reveals Evolutionary Causalities and Consequences of Phago-Mixotrophic Mode of Nutrition.</title>
        <authorList>
            <person name="Burns J.A."/>
            <person name="Paasch A."/>
            <person name="Narechania A."/>
            <person name="Kim E."/>
        </authorList>
    </citation>
    <scope>NUCLEOTIDE SEQUENCE [LARGE SCALE GENOMIC DNA]</scope>
    <source>
        <strain evidence="1 2">PLY_AMNH</strain>
    </source>
</reference>
<keyword evidence="2" id="KW-1185">Reference proteome</keyword>
<dbReference type="AlphaFoldDB" id="A0AAE0KNE1"/>
<protein>
    <submittedName>
        <fullName evidence="1">Uncharacterized protein</fullName>
    </submittedName>
</protein>